<evidence type="ECO:0000256" key="1">
    <source>
        <dbReference type="SAM" id="SignalP"/>
    </source>
</evidence>
<proteinExistence type="predicted"/>
<reference evidence="2 3" key="1">
    <citation type="submission" date="2018-02" db="EMBL/GenBank/DDBJ databases">
        <title>The genomes of Aspergillus section Nigri reveals drivers in fungal speciation.</title>
        <authorList>
            <consortium name="DOE Joint Genome Institute"/>
            <person name="Vesth T.C."/>
            <person name="Nybo J."/>
            <person name="Theobald S."/>
            <person name="Brandl J."/>
            <person name="Frisvad J.C."/>
            <person name="Nielsen K.F."/>
            <person name="Lyhne E.K."/>
            <person name="Kogle M.E."/>
            <person name="Kuo A."/>
            <person name="Riley R."/>
            <person name="Clum A."/>
            <person name="Nolan M."/>
            <person name="Lipzen A."/>
            <person name="Salamov A."/>
            <person name="Henrissat B."/>
            <person name="Wiebenga A."/>
            <person name="De vries R.P."/>
            <person name="Grigoriev I.V."/>
            <person name="Mortensen U.H."/>
            <person name="Andersen M.R."/>
            <person name="Baker S.E."/>
        </authorList>
    </citation>
    <scope>NUCLEOTIDE SEQUENCE [LARGE SCALE GENOMIC DNA]</scope>
    <source>
        <strain evidence="2 3">CBS 112811</strain>
    </source>
</reference>
<evidence type="ECO:0000313" key="2">
    <source>
        <dbReference type="EMBL" id="RAH52458.1"/>
    </source>
</evidence>
<dbReference type="PANTHER" id="PTHR38123">
    <property type="entry name" value="CELL WALL SERINE-THREONINE-RICH GALACTOMANNOPROTEIN MP1 (AFU_ORTHOLOGUE AFUA_4G03240)"/>
    <property type="match status" value="1"/>
</dbReference>
<sequence length="223" mass="23993">MRIALTGTAILAYISLAASHVIKRDISIVLRGLSTLNANIGTFGASVYRYDGTLPAAIEIFHQESSLEKDLEGVAADTNSTAEWTAQESNSVTESLVGLEPIMRTSIAALVMKRDLFISAGVGSAVRLNLVNMRSRTVALSVALQNKAVGADKETIRQGTGDVDDAYDSAIDSYESRLGREFTSSMSCLMRVPDVTYLFHAFEFGLVTTKSQQLIYKGSRAGA</sequence>
<accession>A0A8G1QRT9</accession>
<dbReference type="Proteomes" id="UP000249526">
    <property type="component" value="Unassembled WGS sequence"/>
</dbReference>
<dbReference type="InterPro" id="IPR021054">
    <property type="entry name" value="Cell_wall_mannoprotein_1"/>
</dbReference>
<protein>
    <submittedName>
        <fullName evidence="2">Uncharacterized protein</fullName>
    </submittedName>
</protein>
<keyword evidence="3" id="KW-1185">Reference proteome</keyword>
<dbReference type="GeneID" id="37166481"/>
<dbReference type="EMBL" id="KZ825084">
    <property type="protein sequence ID" value="RAH52458.1"/>
    <property type="molecule type" value="Genomic_DNA"/>
</dbReference>
<dbReference type="Gene3D" id="1.20.1280.140">
    <property type="match status" value="1"/>
</dbReference>
<dbReference type="AlphaFoldDB" id="A0A8G1QRT9"/>
<dbReference type="PANTHER" id="PTHR38123:SF1">
    <property type="entry name" value="HYDROPHOBIC SURFACE BINDING PROTEIN"/>
    <property type="match status" value="1"/>
</dbReference>
<dbReference type="RefSeq" id="XP_025510380.1">
    <property type="nucleotide sequence ID" value="XM_025663079.1"/>
</dbReference>
<feature type="chain" id="PRO_5034365086" evidence="1">
    <location>
        <begin position="20"/>
        <end position="223"/>
    </location>
</feature>
<dbReference type="Pfam" id="PF12296">
    <property type="entry name" value="HsbA"/>
    <property type="match status" value="1"/>
</dbReference>
<keyword evidence="1" id="KW-0732">Signal</keyword>
<dbReference type="GO" id="GO:0005576">
    <property type="term" value="C:extracellular region"/>
    <property type="evidence" value="ECO:0007669"/>
    <property type="project" value="TreeGrafter"/>
</dbReference>
<name>A0A8G1QRT9_9EURO</name>
<gene>
    <name evidence="2" type="ORF">BO85DRAFT_481833</name>
</gene>
<organism evidence="2 3">
    <name type="scientific">Aspergillus piperis CBS 112811</name>
    <dbReference type="NCBI Taxonomy" id="1448313"/>
    <lineage>
        <taxon>Eukaryota</taxon>
        <taxon>Fungi</taxon>
        <taxon>Dikarya</taxon>
        <taxon>Ascomycota</taxon>
        <taxon>Pezizomycotina</taxon>
        <taxon>Eurotiomycetes</taxon>
        <taxon>Eurotiomycetidae</taxon>
        <taxon>Eurotiales</taxon>
        <taxon>Aspergillaceae</taxon>
        <taxon>Aspergillus</taxon>
        <taxon>Aspergillus subgen. Circumdati</taxon>
    </lineage>
</organism>
<evidence type="ECO:0000313" key="3">
    <source>
        <dbReference type="Proteomes" id="UP000249526"/>
    </source>
</evidence>
<feature type="signal peptide" evidence="1">
    <location>
        <begin position="1"/>
        <end position="19"/>
    </location>
</feature>